<feature type="compositionally biased region" description="Polar residues" evidence="1">
    <location>
        <begin position="57"/>
        <end position="73"/>
    </location>
</feature>
<evidence type="ECO:0000313" key="3">
    <source>
        <dbReference type="EMBL" id="KAF1848443.1"/>
    </source>
</evidence>
<organism evidence="3 4">
    <name type="scientific">Cucurbitaria berberidis CBS 394.84</name>
    <dbReference type="NCBI Taxonomy" id="1168544"/>
    <lineage>
        <taxon>Eukaryota</taxon>
        <taxon>Fungi</taxon>
        <taxon>Dikarya</taxon>
        <taxon>Ascomycota</taxon>
        <taxon>Pezizomycotina</taxon>
        <taxon>Dothideomycetes</taxon>
        <taxon>Pleosporomycetidae</taxon>
        <taxon>Pleosporales</taxon>
        <taxon>Pleosporineae</taxon>
        <taxon>Cucurbitariaceae</taxon>
        <taxon>Cucurbitaria</taxon>
    </lineage>
</organism>
<dbReference type="Proteomes" id="UP000800039">
    <property type="component" value="Unassembled WGS sequence"/>
</dbReference>
<feature type="region of interest" description="Disordered" evidence="1">
    <location>
        <begin position="161"/>
        <end position="210"/>
    </location>
</feature>
<dbReference type="GeneID" id="63853910"/>
<feature type="compositionally biased region" description="Low complexity" evidence="1">
    <location>
        <begin position="161"/>
        <end position="182"/>
    </location>
</feature>
<dbReference type="AlphaFoldDB" id="A0A9P4GLC0"/>
<gene>
    <name evidence="3" type="ORF">K460DRAFT_403725</name>
</gene>
<protein>
    <submittedName>
        <fullName evidence="3">Uncharacterized protein</fullName>
    </submittedName>
</protein>
<feature type="region of interest" description="Disordered" evidence="1">
    <location>
        <begin position="53"/>
        <end position="99"/>
    </location>
</feature>
<dbReference type="OrthoDB" id="10656068at2759"/>
<keyword evidence="4" id="KW-1185">Reference proteome</keyword>
<feature type="compositionally biased region" description="Low complexity" evidence="1">
    <location>
        <begin position="195"/>
        <end position="208"/>
    </location>
</feature>
<comment type="caution">
    <text evidence="3">The sequence shown here is derived from an EMBL/GenBank/DDBJ whole genome shotgun (WGS) entry which is preliminary data.</text>
</comment>
<evidence type="ECO:0000256" key="1">
    <source>
        <dbReference type="SAM" id="MobiDB-lite"/>
    </source>
</evidence>
<proteinExistence type="predicted"/>
<evidence type="ECO:0000256" key="2">
    <source>
        <dbReference type="SAM" id="SignalP"/>
    </source>
</evidence>
<feature type="chain" id="PRO_5040325228" evidence="2">
    <location>
        <begin position="20"/>
        <end position="317"/>
    </location>
</feature>
<evidence type="ECO:0000313" key="4">
    <source>
        <dbReference type="Proteomes" id="UP000800039"/>
    </source>
</evidence>
<name>A0A9P4GLC0_9PLEO</name>
<keyword evidence="2" id="KW-0732">Signal</keyword>
<dbReference type="RefSeq" id="XP_040791006.1">
    <property type="nucleotide sequence ID" value="XM_040936660.1"/>
</dbReference>
<feature type="compositionally biased region" description="Pro residues" evidence="1">
    <location>
        <begin position="76"/>
        <end position="87"/>
    </location>
</feature>
<reference evidence="3" key="1">
    <citation type="submission" date="2020-01" db="EMBL/GenBank/DDBJ databases">
        <authorList>
            <consortium name="DOE Joint Genome Institute"/>
            <person name="Haridas S."/>
            <person name="Albert R."/>
            <person name="Binder M."/>
            <person name="Bloem J."/>
            <person name="Labutti K."/>
            <person name="Salamov A."/>
            <person name="Andreopoulos B."/>
            <person name="Baker S.E."/>
            <person name="Barry K."/>
            <person name="Bills G."/>
            <person name="Bluhm B.H."/>
            <person name="Cannon C."/>
            <person name="Castanera R."/>
            <person name="Culley D.E."/>
            <person name="Daum C."/>
            <person name="Ezra D."/>
            <person name="Gonzalez J.B."/>
            <person name="Henrissat B."/>
            <person name="Kuo A."/>
            <person name="Liang C."/>
            <person name="Lipzen A."/>
            <person name="Lutzoni F."/>
            <person name="Magnuson J."/>
            <person name="Mondo S."/>
            <person name="Nolan M."/>
            <person name="Ohm R."/>
            <person name="Pangilinan J."/>
            <person name="Park H.-J."/>
            <person name="Ramirez L."/>
            <person name="Alfaro M."/>
            <person name="Sun H."/>
            <person name="Tritt A."/>
            <person name="Yoshinaga Y."/>
            <person name="Zwiers L.-H."/>
            <person name="Turgeon B.G."/>
            <person name="Goodwin S.B."/>
            <person name="Spatafora J.W."/>
            <person name="Crous P.W."/>
            <person name="Grigoriev I.V."/>
        </authorList>
    </citation>
    <scope>NUCLEOTIDE SEQUENCE</scope>
    <source>
        <strain evidence="3">CBS 394.84</strain>
    </source>
</reference>
<sequence length="317" mass="33743">MHPYPTVLSMLVLLASTIASPHDENEASPTLKTTKITTTVVVTVTQTSDTTVQSPVLSTDSHYSDTTRYTSGYATPPRPDSVPPPPTGTEDPEDAVPSSTRTYAAPTLICLTPTEECIIDGIAIWPSGTTSISVPGWSFNPLPTSMSSRISSNSSILSSTAASSWNRTSPSTSTTCPHSMSHFVPGKPTSPPPSNLSISTTTLTTSQSVSQKNQMSILPIDLGTPQPALTNPTASKDAVNVQDVAVSATPHFYDNTGDPPATSTFRTEVLDPVGWAGVDDGRKYTKTRRGLERQENKATKRRKTFWPRFFVAAAAAA</sequence>
<dbReference type="EMBL" id="ML976615">
    <property type="protein sequence ID" value="KAF1848443.1"/>
    <property type="molecule type" value="Genomic_DNA"/>
</dbReference>
<accession>A0A9P4GLC0</accession>
<feature type="signal peptide" evidence="2">
    <location>
        <begin position="1"/>
        <end position="19"/>
    </location>
</feature>